<organism evidence="12 13">
    <name type="scientific">Dillenia turbinata</name>
    <dbReference type="NCBI Taxonomy" id="194707"/>
    <lineage>
        <taxon>Eukaryota</taxon>
        <taxon>Viridiplantae</taxon>
        <taxon>Streptophyta</taxon>
        <taxon>Embryophyta</taxon>
        <taxon>Tracheophyta</taxon>
        <taxon>Spermatophyta</taxon>
        <taxon>Magnoliopsida</taxon>
        <taxon>eudicotyledons</taxon>
        <taxon>Gunneridae</taxon>
        <taxon>Pentapetalae</taxon>
        <taxon>Dilleniales</taxon>
        <taxon>Dilleniaceae</taxon>
        <taxon>Dillenia</taxon>
    </lineage>
</organism>
<dbReference type="PANTHER" id="PTHR31319:SF53">
    <property type="entry name" value="ZINC FINGER PROTEIN CONSTANS-LIKE 5"/>
    <property type="match status" value="1"/>
</dbReference>
<dbReference type="PROSITE" id="PS51017">
    <property type="entry name" value="CCT"/>
    <property type="match status" value="1"/>
</dbReference>
<dbReference type="CDD" id="cd19821">
    <property type="entry name" value="Bbox1_BBX-like"/>
    <property type="match status" value="2"/>
</dbReference>
<evidence type="ECO:0000256" key="7">
    <source>
        <dbReference type="PROSITE-ProRule" id="PRU00024"/>
    </source>
</evidence>
<sequence>MRIIGRDLLTAAKQCDSCKSAAAILYCLADSAFLCLSCDSKIHAANKLALRHERVWMCEVCEQAPASVTCKADAAALCVTCDNDIHSANPLARRHDRFPIAPFVDSPITSPSIAIAGKFFSGGGDNDGDDVTDTTTTTATCHHEENEAGSWLIPNPNPKLLDAFDVKPSDLLFTEVDPFLDFQYPNLQTENNLADSVVPVQIQTTNLISNHNSSPDCFDIDFTQPKLSPFINNYFNQTMSSSDVGVVPDNGNSQSDTSYSFATSQINGGSAISALSSSSTATTTNQNSSSIGSDREARVLRYREKRKNRKFEKTIRYASRKAYAETRPRIKGRFAKRTETETETEIDSDQLFPPGSTGFIVDSGGYGVVPSF</sequence>
<keyword evidence="3" id="KW-0479">Metal-binding</keyword>
<gene>
    <name evidence="12" type="ORF">RJ641_027778</name>
</gene>
<proteinExistence type="inferred from homology"/>
<evidence type="ECO:0000313" key="12">
    <source>
        <dbReference type="EMBL" id="KAK6942401.1"/>
    </source>
</evidence>
<dbReference type="Proteomes" id="UP001370490">
    <property type="component" value="Unassembled WGS sequence"/>
</dbReference>
<dbReference type="AlphaFoldDB" id="A0AAN8W6Q3"/>
<keyword evidence="4 7" id="KW-0863">Zinc-finger</keyword>
<accession>A0AAN8W6Q3</accession>
<protein>
    <submittedName>
        <fullName evidence="12">B-box-type zinc finger</fullName>
    </submittedName>
</protein>
<comment type="similarity">
    <text evidence="2">Belongs to the CONSTANS family.</text>
</comment>
<evidence type="ECO:0000256" key="2">
    <source>
        <dbReference type="ARBA" id="ARBA00010024"/>
    </source>
</evidence>
<keyword evidence="5" id="KW-0862">Zinc</keyword>
<dbReference type="GO" id="GO:0008270">
    <property type="term" value="F:zinc ion binding"/>
    <property type="evidence" value="ECO:0007669"/>
    <property type="project" value="UniProtKB-KW"/>
</dbReference>
<feature type="compositionally biased region" description="Low complexity" evidence="9">
    <location>
        <begin position="274"/>
        <end position="291"/>
    </location>
</feature>
<dbReference type="InterPro" id="IPR049808">
    <property type="entry name" value="CONSTANS-like_Bbox1"/>
</dbReference>
<dbReference type="PROSITE" id="PS50119">
    <property type="entry name" value="ZF_BBOX"/>
    <property type="match status" value="2"/>
</dbReference>
<dbReference type="SMART" id="SM00336">
    <property type="entry name" value="BBOX"/>
    <property type="match status" value="2"/>
</dbReference>
<evidence type="ECO:0000256" key="5">
    <source>
        <dbReference type="ARBA" id="ARBA00022833"/>
    </source>
</evidence>
<dbReference type="GO" id="GO:0009909">
    <property type="term" value="P:regulation of flower development"/>
    <property type="evidence" value="ECO:0007669"/>
    <property type="project" value="InterPro"/>
</dbReference>
<reference evidence="12 13" key="1">
    <citation type="submission" date="2023-12" db="EMBL/GenBank/DDBJ databases">
        <title>A high-quality genome assembly for Dillenia turbinata (Dilleniales).</title>
        <authorList>
            <person name="Chanderbali A."/>
        </authorList>
    </citation>
    <scope>NUCLEOTIDE SEQUENCE [LARGE SCALE GENOMIC DNA]</scope>
    <source>
        <strain evidence="12">LSX21</strain>
        <tissue evidence="12">Leaf</tissue>
    </source>
</reference>
<dbReference type="InterPro" id="IPR010402">
    <property type="entry name" value="CCT_domain"/>
</dbReference>
<evidence type="ECO:0000256" key="6">
    <source>
        <dbReference type="ARBA" id="ARBA00023242"/>
    </source>
</evidence>
<evidence type="ECO:0000256" key="3">
    <source>
        <dbReference type="ARBA" id="ARBA00022723"/>
    </source>
</evidence>
<keyword evidence="6 8" id="KW-0539">Nucleus</keyword>
<dbReference type="InterPro" id="IPR045281">
    <property type="entry name" value="CONSTANS-like"/>
</dbReference>
<evidence type="ECO:0000256" key="8">
    <source>
        <dbReference type="PROSITE-ProRule" id="PRU00357"/>
    </source>
</evidence>
<comment type="caution">
    <text evidence="12">The sequence shown here is derived from an EMBL/GenBank/DDBJ whole genome shotgun (WGS) entry which is preliminary data.</text>
</comment>
<dbReference type="Pfam" id="PF00643">
    <property type="entry name" value="zf-B_box"/>
    <property type="match status" value="1"/>
</dbReference>
<keyword evidence="13" id="KW-1185">Reference proteome</keyword>
<comment type="subcellular location">
    <subcellularLocation>
        <location evidence="1 8">Nucleus</location>
    </subcellularLocation>
</comment>
<dbReference type="Pfam" id="PF06203">
    <property type="entry name" value="CCT"/>
    <property type="match status" value="1"/>
</dbReference>
<evidence type="ECO:0000259" key="11">
    <source>
        <dbReference type="PROSITE" id="PS51017"/>
    </source>
</evidence>
<feature type="domain" description="B box-type" evidence="10">
    <location>
        <begin position="10"/>
        <end position="57"/>
    </location>
</feature>
<feature type="domain" description="B box-type" evidence="10">
    <location>
        <begin position="53"/>
        <end position="100"/>
    </location>
</feature>
<evidence type="ECO:0000259" key="10">
    <source>
        <dbReference type="PROSITE" id="PS50119"/>
    </source>
</evidence>
<dbReference type="PANTHER" id="PTHR31319">
    <property type="entry name" value="ZINC FINGER PROTEIN CONSTANS-LIKE 4"/>
    <property type="match status" value="1"/>
</dbReference>
<evidence type="ECO:0000256" key="1">
    <source>
        <dbReference type="ARBA" id="ARBA00004123"/>
    </source>
</evidence>
<evidence type="ECO:0000256" key="4">
    <source>
        <dbReference type="ARBA" id="ARBA00022771"/>
    </source>
</evidence>
<dbReference type="GO" id="GO:0003700">
    <property type="term" value="F:DNA-binding transcription factor activity"/>
    <property type="evidence" value="ECO:0007669"/>
    <property type="project" value="TreeGrafter"/>
</dbReference>
<name>A0AAN8W6Q3_9MAGN</name>
<feature type="domain" description="CCT" evidence="11">
    <location>
        <begin position="295"/>
        <end position="337"/>
    </location>
</feature>
<dbReference type="GO" id="GO:0005634">
    <property type="term" value="C:nucleus"/>
    <property type="evidence" value="ECO:0007669"/>
    <property type="project" value="UniProtKB-SubCell"/>
</dbReference>
<dbReference type="InterPro" id="IPR000315">
    <property type="entry name" value="Znf_B-box"/>
</dbReference>
<dbReference type="EMBL" id="JBAMMX010000004">
    <property type="protein sequence ID" value="KAK6942401.1"/>
    <property type="molecule type" value="Genomic_DNA"/>
</dbReference>
<evidence type="ECO:0000256" key="9">
    <source>
        <dbReference type="SAM" id="MobiDB-lite"/>
    </source>
</evidence>
<evidence type="ECO:0000313" key="13">
    <source>
        <dbReference type="Proteomes" id="UP001370490"/>
    </source>
</evidence>
<feature type="region of interest" description="Disordered" evidence="9">
    <location>
        <begin position="274"/>
        <end position="299"/>
    </location>
</feature>